<dbReference type="RefSeq" id="WP_044825416.1">
    <property type="nucleotide sequence ID" value="NZ_CP009687.1"/>
</dbReference>
<name>A0A0D8I860_9CLOT</name>
<keyword evidence="3" id="KW-1185">Reference proteome</keyword>
<reference evidence="2 3" key="1">
    <citation type="submission" date="2014-10" db="EMBL/GenBank/DDBJ databases">
        <title>Genome sequence of Clostridium aceticum DSM 1496.</title>
        <authorList>
            <person name="Poehlein A."/>
            <person name="Schiel-Bengelsdorf B."/>
            <person name="Gottschalk G."/>
            <person name="Duerre P."/>
            <person name="Daniel R."/>
        </authorList>
    </citation>
    <scope>NUCLEOTIDE SEQUENCE [LARGE SCALE GENOMIC DNA]</scope>
    <source>
        <strain evidence="2 3">DSM 1496</strain>
    </source>
</reference>
<feature type="domain" description="YvlB/LiaX N-terminal" evidence="1">
    <location>
        <begin position="3"/>
        <end position="33"/>
    </location>
</feature>
<dbReference type="Pfam" id="PF22746">
    <property type="entry name" value="SHOCT-like_DUF2089-C"/>
    <property type="match status" value="1"/>
</dbReference>
<protein>
    <recommendedName>
        <fullName evidence="1">YvlB/LiaX N-terminal domain-containing protein</fullName>
    </recommendedName>
</protein>
<dbReference type="KEGG" id="cace:CACET_c11770"/>
<gene>
    <name evidence="2" type="ORF">CACET_c11770</name>
</gene>
<evidence type="ECO:0000313" key="2">
    <source>
        <dbReference type="EMBL" id="AKL94642.1"/>
    </source>
</evidence>
<dbReference type="OrthoDB" id="9808584at2"/>
<accession>A0A0D8I860</accession>
<proteinExistence type="predicted"/>
<dbReference type="InterPro" id="IPR053959">
    <property type="entry name" value="YvlB/LiaX_N"/>
</dbReference>
<evidence type="ECO:0000259" key="1">
    <source>
        <dbReference type="Pfam" id="PF22746"/>
    </source>
</evidence>
<dbReference type="Proteomes" id="UP000035704">
    <property type="component" value="Chromosome"/>
</dbReference>
<dbReference type="AlphaFoldDB" id="A0A0D8I860"/>
<dbReference type="PATRIC" id="fig|84022.5.peg.888"/>
<dbReference type="EMBL" id="CP009687">
    <property type="protein sequence ID" value="AKL94642.1"/>
    <property type="molecule type" value="Genomic_DNA"/>
</dbReference>
<sequence>MQNEKLKILEMIQEGKISSEEGLELLNALQEGDKTAKSILLDKSNAKNKERFLRVRVSGDGIGVKKVDVNIPLSLLKVASKFVNMGMGMIPKEAKEEMEKNGVDISKIDFDELIQLMDQGLSDGKLVDVDINDPEEGRIRVEVYVD</sequence>
<dbReference type="STRING" id="84022.CACET_c11770"/>
<organism evidence="2 3">
    <name type="scientific">Clostridium aceticum</name>
    <dbReference type="NCBI Taxonomy" id="84022"/>
    <lineage>
        <taxon>Bacteria</taxon>
        <taxon>Bacillati</taxon>
        <taxon>Bacillota</taxon>
        <taxon>Clostridia</taxon>
        <taxon>Eubacteriales</taxon>
        <taxon>Clostridiaceae</taxon>
        <taxon>Clostridium</taxon>
    </lineage>
</organism>
<evidence type="ECO:0000313" key="3">
    <source>
        <dbReference type="Proteomes" id="UP000035704"/>
    </source>
</evidence>